<dbReference type="EMBL" id="JBHSNM010000002">
    <property type="protein sequence ID" value="MFC5570147.1"/>
    <property type="molecule type" value="Genomic_DNA"/>
</dbReference>
<evidence type="ECO:0000313" key="3">
    <source>
        <dbReference type="EMBL" id="MFC5570147.1"/>
    </source>
</evidence>
<dbReference type="RefSeq" id="WP_386754497.1">
    <property type="nucleotide sequence ID" value="NZ_JBHSNM010000002.1"/>
</dbReference>
<keyword evidence="2" id="KW-0812">Transmembrane</keyword>
<protein>
    <recommendedName>
        <fullName evidence="5">Transmembrane protein</fullName>
    </recommendedName>
</protein>
<feature type="compositionally biased region" description="Basic and acidic residues" evidence="1">
    <location>
        <begin position="18"/>
        <end position="31"/>
    </location>
</feature>
<organism evidence="3 4">
    <name type="scientific">Lysobacter yangpyeongensis</name>
    <dbReference type="NCBI Taxonomy" id="346182"/>
    <lineage>
        <taxon>Bacteria</taxon>
        <taxon>Pseudomonadati</taxon>
        <taxon>Pseudomonadota</taxon>
        <taxon>Gammaproteobacteria</taxon>
        <taxon>Lysobacterales</taxon>
        <taxon>Lysobacteraceae</taxon>
        <taxon>Lysobacter</taxon>
    </lineage>
</organism>
<accession>A0ABW0SNH6</accession>
<keyword evidence="4" id="KW-1185">Reference proteome</keyword>
<evidence type="ECO:0000256" key="2">
    <source>
        <dbReference type="SAM" id="Phobius"/>
    </source>
</evidence>
<comment type="caution">
    <text evidence="3">The sequence shown here is derived from an EMBL/GenBank/DDBJ whole genome shotgun (WGS) entry which is preliminary data.</text>
</comment>
<evidence type="ECO:0000256" key="1">
    <source>
        <dbReference type="SAM" id="MobiDB-lite"/>
    </source>
</evidence>
<evidence type="ECO:0000313" key="4">
    <source>
        <dbReference type="Proteomes" id="UP001596036"/>
    </source>
</evidence>
<reference evidence="4" key="1">
    <citation type="journal article" date="2019" name="Int. J. Syst. Evol. Microbiol.">
        <title>The Global Catalogue of Microorganisms (GCM) 10K type strain sequencing project: providing services to taxonomists for standard genome sequencing and annotation.</title>
        <authorList>
            <consortium name="The Broad Institute Genomics Platform"/>
            <consortium name="The Broad Institute Genome Sequencing Center for Infectious Disease"/>
            <person name="Wu L."/>
            <person name="Ma J."/>
        </authorList>
    </citation>
    <scope>NUCLEOTIDE SEQUENCE [LARGE SCALE GENOMIC DNA]</scope>
    <source>
        <strain evidence="4">KACC 11407</strain>
    </source>
</reference>
<feature type="transmembrane region" description="Helical" evidence="2">
    <location>
        <begin position="66"/>
        <end position="91"/>
    </location>
</feature>
<feature type="transmembrane region" description="Helical" evidence="2">
    <location>
        <begin position="42"/>
        <end position="60"/>
    </location>
</feature>
<keyword evidence="2" id="KW-0472">Membrane</keyword>
<dbReference type="Proteomes" id="UP001596036">
    <property type="component" value="Unassembled WGS sequence"/>
</dbReference>
<sequence length="115" mass="12599">MSGARYFRNGQAPLPAVGEREAKPGPGEKENAVNTNRWIRQFHRWLSITFTLCVIANFVVLGKGAIATWVGVATLIPLALLLLTGLYLFALPYLGKSRGRREAAGENPQSPAFME</sequence>
<evidence type="ECO:0008006" key="5">
    <source>
        <dbReference type="Google" id="ProtNLM"/>
    </source>
</evidence>
<proteinExistence type="predicted"/>
<name>A0ABW0SNH6_9GAMM</name>
<keyword evidence="2" id="KW-1133">Transmembrane helix</keyword>
<feature type="region of interest" description="Disordered" evidence="1">
    <location>
        <begin position="1"/>
        <end position="33"/>
    </location>
</feature>
<gene>
    <name evidence="3" type="ORF">ACFPN1_08760</name>
</gene>